<dbReference type="Proteomes" id="UP000567179">
    <property type="component" value="Unassembled WGS sequence"/>
</dbReference>
<accession>A0A8H5B280</accession>
<comment type="caution">
    <text evidence="2">The sequence shown here is derived from an EMBL/GenBank/DDBJ whole genome shotgun (WGS) entry which is preliminary data.</text>
</comment>
<feature type="transmembrane region" description="Helical" evidence="1">
    <location>
        <begin position="222"/>
        <end position="244"/>
    </location>
</feature>
<keyword evidence="3" id="KW-1185">Reference proteome</keyword>
<evidence type="ECO:0008006" key="4">
    <source>
        <dbReference type="Google" id="ProtNLM"/>
    </source>
</evidence>
<proteinExistence type="predicted"/>
<evidence type="ECO:0000256" key="1">
    <source>
        <dbReference type="SAM" id="Phobius"/>
    </source>
</evidence>
<name>A0A8H5B280_9AGAR</name>
<dbReference type="EMBL" id="JAACJJ010000043">
    <property type="protein sequence ID" value="KAF5315195.1"/>
    <property type="molecule type" value="Genomic_DNA"/>
</dbReference>
<keyword evidence="1" id="KW-0812">Transmembrane</keyword>
<gene>
    <name evidence="2" type="ORF">D9619_007279</name>
</gene>
<dbReference type="AlphaFoldDB" id="A0A8H5B280"/>
<dbReference type="InterPro" id="IPR011009">
    <property type="entry name" value="Kinase-like_dom_sf"/>
</dbReference>
<keyword evidence="1" id="KW-1133">Transmembrane helix</keyword>
<sequence>MGPPMVDDSSRVVVSSSRCEFLYNPSLPSEEEIVSHCVKLSLPRGTSIVDSSTNSVIAWIKCGPNVSIDEARTQHWTTNALREAGVADVQAARVFHAFTAEHYGCSIGYIAMEYIDGMDCGSNDVDLAAKAVQALIGLRAPPTATLGHIGGGTKSIVHSFFPEWLPSVDYRTDKDFYDHIHNIFKFLRIEFRGDISSHGRFICPSDFNSGNFLKRTMEGGRLAVVLLDFLATCFMPLPFIEVALKKARDSFSQSVAKKITYTHGRSDDAKALLLASGPLIQYGTRPIALPPGVSRRINGR</sequence>
<evidence type="ECO:0000313" key="3">
    <source>
        <dbReference type="Proteomes" id="UP000567179"/>
    </source>
</evidence>
<reference evidence="2 3" key="1">
    <citation type="journal article" date="2020" name="ISME J.">
        <title>Uncovering the hidden diversity of litter-decomposition mechanisms in mushroom-forming fungi.</title>
        <authorList>
            <person name="Floudas D."/>
            <person name="Bentzer J."/>
            <person name="Ahren D."/>
            <person name="Johansson T."/>
            <person name="Persson P."/>
            <person name="Tunlid A."/>
        </authorList>
    </citation>
    <scope>NUCLEOTIDE SEQUENCE [LARGE SCALE GENOMIC DNA]</scope>
    <source>
        <strain evidence="2 3">CBS 101986</strain>
    </source>
</reference>
<protein>
    <recommendedName>
        <fullName evidence="4">Aminoglycoside phosphotransferase domain-containing protein</fullName>
    </recommendedName>
</protein>
<dbReference type="SUPFAM" id="SSF56112">
    <property type="entry name" value="Protein kinase-like (PK-like)"/>
    <property type="match status" value="1"/>
</dbReference>
<keyword evidence="1" id="KW-0472">Membrane</keyword>
<organism evidence="2 3">
    <name type="scientific">Psilocybe cf. subviscida</name>
    <dbReference type="NCBI Taxonomy" id="2480587"/>
    <lineage>
        <taxon>Eukaryota</taxon>
        <taxon>Fungi</taxon>
        <taxon>Dikarya</taxon>
        <taxon>Basidiomycota</taxon>
        <taxon>Agaricomycotina</taxon>
        <taxon>Agaricomycetes</taxon>
        <taxon>Agaricomycetidae</taxon>
        <taxon>Agaricales</taxon>
        <taxon>Agaricineae</taxon>
        <taxon>Strophariaceae</taxon>
        <taxon>Psilocybe</taxon>
    </lineage>
</organism>
<evidence type="ECO:0000313" key="2">
    <source>
        <dbReference type="EMBL" id="KAF5315195.1"/>
    </source>
</evidence>
<dbReference type="OrthoDB" id="3250044at2759"/>